<organism evidence="2 3">
    <name type="scientific">Candidatus Daviesbacteria bacterium RIFCSPLOWO2_01_FULL_39_12</name>
    <dbReference type="NCBI Taxonomy" id="1797785"/>
    <lineage>
        <taxon>Bacteria</taxon>
        <taxon>Candidatus Daviesiibacteriota</taxon>
    </lineage>
</organism>
<dbReference type="PANTHER" id="PTHR10587">
    <property type="entry name" value="GLYCOSYL TRANSFERASE-RELATED"/>
    <property type="match status" value="1"/>
</dbReference>
<comment type="caution">
    <text evidence="2">The sequence shown here is derived from an EMBL/GenBank/DDBJ whole genome shotgun (WGS) entry which is preliminary data.</text>
</comment>
<evidence type="ECO:0000313" key="2">
    <source>
        <dbReference type="EMBL" id="OGE43022.1"/>
    </source>
</evidence>
<dbReference type="Proteomes" id="UP000178565">
    <property type="component" value="Unassembled WGS sequence"/>
</dbReference>
<dbReference type="Gene3D" id="3.20.20.370">
    <property type="entry name" value="Glycoside hydrolase/deacetylase"/>
    <property type="match status" value="1"/>
</dbReference>
<dbReference type="InterPro" id="IPR050248">
    <property type="entry name" value="Polysacc_deacetylase_ArnD"/>
</dbReference>
<dbReference type="STRING" id="1797785.A3B45_05305"/>
<sequence>MDRREFLKIAAFEVGMSLFTKDIFRFLNTVPSTPGEIIRRGDPSKAQVALTFDDGFLPQHVEKILRVAEYYNLRFTFFPLGWRVMDREPDLWRAVLDAGHEGANHSYTHRVLRTDRLSLEEIANDIKDHQTLLDQVAGRYVPVRFFRPPGGYIEPIVLQIANEQGYDVVTWSRSSGGTGAASTPDSSYENVIKATNGDIVLMHCINNDTARLSEMIEKLFGENLEIVTISKLLDLDPPASVDSQS</sequence>
<dbReference type="Pfam" id="PF01522">
    <property type="entry name" value="Polysacc_deac_1"/>
    <property type="match status" value="1"/>
</dbReference>
<dbReference type="CDD" id="cd10917">
    <property type="entry name" value="CE4_NodB_like_6s_7s"/>
    <property type="match status" value="1"/>
</dbReference>
<name>A0A1F5KQ54_9BACT</name>
<dbReference type="EMBL" id="MFDM01000019">
    <property type="protein sequence ID" value="OGE43022.1"/>
    <property type="molecule type" value="Genomic_DNA"/>
</dbReference>
<protein>
    <recommendedName>
        <fullName evidence="1">NodB homology domain-containing protein</fullName>
    </recommendedName>
</protein>
<dbReference type="SUPFAM" id="SSF88713">
    <property type="entry name" value="Glycoside hydrolase/deacetylase"/>
    <property type="match status" value="1"/>
</dbReference>
<feature type="domain" description="NodB homology" evidence="1">
    <location>
        <begin position="46"/>
        <end position="227"/>
    </location>
</feature>
<dbReference type="GO" id="GO:0005975">
    <property type="term" value="P:carbohydrate metabolic process"/>
    <property type="evidence" value="ECO:0007669"/>
    <property type="project" value="InterPro"/>
</dbReference>
<gene>
    <name evidence="2" type="ORF">A3B45_05305</name>
</gene>
<dbReference type="InterPro" id="IPR002509">
    <property type="entry name" value="NODB_dom"/>
</dbReference>
<reference evidence="2 3" key="1">
    <citation type="journal article" date="2016" name="Nat. Commun.">
        <title>Thousands of microbial genomes shed light on interconnected biogeochemical processes in an aquifer system.</title>
        <authorList>
            <person name="Anantharaman K."/>
            <person name="Brown C.T."/>
            <person name="Hug L.A."/>
            <person name="Sharon I."/>
            <person name="Castelle C.J."/>
            <person name="Probst A.J."/>
            <person name="Thomas B.C."/>
            <person name="Singh A."/>
            <person name="Wilkins M.J."/>
            <person name="Karaoz U."/>
            <person name="Brodie E.L."/>
            <person name="Williams K.H."/>
            <person name="Hubbard S.S."/>
            <person name="Banfield J.F."/>
        </authorList>
    </citation>
    <scope>NUCLEOTIDE SEQUENCE [LARGE SCALE GENOMIC DNA]</scope>
</reference>
<dbReference type="GO" id="GO:0016810">
    <property type="term" value="F:hydrolase activity, acting on carbon-nitrogen (but not peptide) bonds"/>
    <property type="evidence" value="ECO:0007669"/>
    <property type="project" value="InterPro"/>
</dbReference>
<dbReference type="AlphaFoldDB" id="A0A1F5KQ54"/>
<accession>A0A1F5KQ54</accession>
<dbReference type="PROSITE" id="PS51677">
    <property type="entry name" value="NODB"/>
    <property type="match status" value="1"/>
</dbReference>
<dbReference type="InterPro" id="IPR011330">
    <property type="entry name" value="Glyco_hydro/deAcase_b/a-brl"/>
</dbReference>
<evidence type="ECO:0000259" key="1">
    <source>
        <dbReference type="PROSITE" id="PS51677"/>
    </source>
</evidence>
<proteinExistence type="predicted"/>
<evidence type="ECO:0000313" key="3">
    <source>
        <dbReference type="Proteomes" id="UP000178565"/>
    </source>
</evidence>